<feature type="compositionally biased region" description="Polar residues" evidence="1">
    <location>
        <begin position="23"/>
        <end position="32"/>
    </location>
</feature>
<evidence type="ECO:0000313" key="3">
    <source>
        <dbReference type="Proteomes" id="UP000789342"/>
    </source>
</evidence>
<proteinExistence type="predicted"/>
<sequence>LRMSSSSNNLTERLRQHLASPARNDTTGTRNSETVERSMSKGVLKLIQKKERNAGYHRISNLDSESTDPHCIFHLYG</sequence>
<feature type="non-terminal residue" evidence="2">
    <location>
        <position position="1"/>
    </location>
</feature>
<keyword evidence="3" id="KW-1185">Reference proteome</keyword>
<feature type="compositionally biased region" description="Polar residues" evidence="1">
    <location>
        <begin position="1"/>
        <end position="11"/>
    </location>
</feature>
<evidence type="ECO:0000256" key="1">
    <source>
        <dbReference type="SAM" id="MobiDB-lite"/>
    </source>
</evidence>
<dbReference type="AlphaFoldDB" id="A0A9N9JHA5"/>
<organism evidence="2 3">
    <name type="scientific">Acaulospora morrowiae</name>
    <dbReference type="NCBI Taxonomy" id="94023"/>
    <lineage>
        <taxon>Eukaryota</taxon>
        <taxon>Fungi</taxon>
        <taxon>Fungi incertae sedis</taxon>
        <taxon>Mucoromycota</taxon>
        <taxon>Glomeromycotina</taxon>
        <taxon>Glomeromycetes</taxon>
        <taxon>Diversisporales</taxon>
        <taxon>Acaulosporaceae</taxon>
        <taxon>Acaulospora</taxon>
    </lineage>
</organism>
<feature type="non-terminal residue" evidence="2">
    <location>
        <position position="77"/>
    </location>
</feature>
<reference evidence="2" key="1">
    <citation type="submission" date="2021-06" db="EMBL/GenBank/DDBJ databases">
        <authorList>
            <person name="Kallberg Y."/>
            <person name="Tangrot J."/>
            <person name="Rosling A."/>
        </authorList>
    </citation>
    <scope>NUCLEOTIDE SEQUENCE</scope>
    <source>
        <strain evidence="2">CL551</strain>
    </source>
</reference>
<accession>A0A9N9JHA5</accession>
<name>A0A9N9JHA5_9GLOM</name>
<feature type="region of interest" description="Disordered" evidence="1">
    <location>
        <begin position="1"/>
        <end position="42"/>
    </location>
</feature>
<protein>
    <submittedName>
        <fullName evidence="2">10998_t:CDS:1</fullName>
    </submittedName>
</protein>
<dbReference type="Proteomes" id="UP000789342">
    <property type="component" value="Unassembled WGS sequence"/>
</dbReference>
<gene>
    <name evidence="2" type="ORF">AMORRO_LOCUS17288</name>
</gene>
<dbReference type="EMBL" id="CAJVPV010052433">
    <property type="protein sequence ID" value="CAG8780669.1"/>
    <property type="molecule type" value="Genomic_DNA"/>
</dbReference>
<evidence type="ECO:0000313" key="2">
    <source>
        <dbReference type="EMBL" id="CAG8780669.1"/>
    </source>
</evidence>
<comment type="caution">
    <text evidence="2">The sequence shown here is derived from an EMBL/GenBank/DDBJ whole genome shotgun (WGS) entry which is preliminary data.</text>
</comment>